<dbReference type="EnsemblMetazoa" id="BGLB028524-RA">
    <property type="protein sequence ID" value="BGLB028524-PA"/>
    <property type="gene ID" value="BGLB028524"/>
</dbReference>
<dbReference type="PROSITE" id="PS00242">
    <property type="entry name" value="INTEGRIN_ALPHA"/>
    <property type="match status" value="1"/>
</dbReference>
<evidence type="ECO:0000256" key="1">
    <source>
        <dbReference type="ARBA" id="ARBA00004479"/>
    </source>
</evidence>
<keyword evidence="3 5" id="KW-0472">Membrane</keyword>
<dbReference type="InterPro" id="IPR018184">
    <property type="entry name" value="Integrin_alpha_C_CS"/>
</dbReference>
<evidence type="ECO:0000256" key="5">
    <source>
        <dbReference type="SAM" id="Phobius"/>
    </source>
</evidence>
<proteinExistence type="predicted"/>
<dbReference type="GO" id="GO:0098609">
    <property type="term" value="P:cell-cell adhesion"/>
    <property type="evidence" value="ECO:0007669"/>
    <property type="project" value="TreeGrafter"/>
</dbReference>
<dbReference type="GO" id="GO:0008305">
    <property type="term" value="C:integrin complex"/>
    <property type="evidence" value="ECO:0007669"/>
    <property type="project" value="TreeGrafter"/>
</dbReference>
<protein>
    <recommendedName>
        <fullName evidence="8">Integrin alpha-2 domain-containing protein</fullName>
    </recommendedName>
</protein>
<evidence type="ECO:0008006" key="8">
    <source>
        <dbReference type="Google" id="ProtNLM"/>
    </source>
</evidence>
<evidence type="ECO:0000256" key="3">
    <source>
        <dbReference type="ARBA" id="ARBA00023136"/>
    </source>
</evidence>
<keyword evidence="4" id="KW-0325">Glycoprotein</keyword>
<dbReference type="AlphaFoldDB" id="A0A2C9L957"/>
<dbReference type="Gene3D" id="2.60.40.1530">
    <property type="entry name" value="ntegrin, alpha v. Chain A, domain 4"/>
    <property type="match status" value="1"/>
</dbReference>
<feature type="transmembrane region" description="Helical" evidence="5">
    <location>
        <begin position="128"/>
        <end position="150"/>
    </location>
</feature>
<sequence>VETKSSRDDSQIPVECNLLEHTSETNVTFSYSEGAILNAFLKCEPPSCSNVTCYVGTMYTHQQIYITVSLSLRSDALLVAKIDNFGLVTSCQLQEPSYTSYTSLTSIFNVTTMTYIGYKSPLSQAMSWWALIISAASGILILYILVVLLWKCGFFKRKKKEELQKLIQYFEFEREIQSDSGSARSSDLMVLPPGLISL</sequence>
<dbReference type="GO" id="GO:0009897">
    <property type="term" value="C:external side of plasma membrane"/>
    <property type="evidence" value="ECO:0007669"/>
    <property type="project" value="TreeGrafter"/>
</dbReference>
<dbReference type="GO" id="GO:0007229">
    <property type="term" value="P:integrin-mediated signaling pathway"/>
    <property type="evidence" value="ECO:0007669"/>
    <property type="project" value="UniProtKB-KW"/>
</dbReference>
<dbReference type="PANTHER" id="PTHR23220">
    <property type="entry name" value="INTEGRIN ALPHA"/>
    <property type="match status" value="1"/>
</dbReference>
<keyword evidence="5" id="KW-0812">Transmembrane</keyword>
<dbReference type="GO" id="GO:0007160">
    <property type="term" value="P:cell-matrix adhesion"/>
    <property type="evidence" value="ECO:0007669"/>
    <property type="project" value="TreeGrafter"/>
</dbReference>
<keyword evidence="5" id="KW-1133">Transmembrane helix</keyword>
<name>A0A2C9L957_BIOGL</name>
<dbReference type="SUPFAM" id="SSF69179">
    <property type="entry name" value="Integrin domains"/>
    <property type="match status" value="1"/>
</dbReference>
<dbReference type="GO" id="GO:0033627">
    <property type="term" value="P:cell adhesion mediated by integrin"/>
    <property type="evidence" value="ECO:0007669"/>
    <property type="project" value="TreeGrafter"/>
</dbReference>
<evidence type="ECO:0000313" key="7">
    <source>
        <dbReference type="Proteomes" id="UP000076420"/>
    </source>
</evidence>
<accession>A0A2C9L957</accession>
<dbReference type="InterPro" id="IPR032695">
    <property type="entry name" value="Integrin_dom_sf"/>
</dbReference>
<evidence type="ECO:0000256" key="2">
    <source>
        <dbReference type="ARBA" id="ARBA00023037"/>
    </source>
</evidence>
<dbReference type="Proteomes" id="UP000076420">
    <property type="component" value="Unassembled WGS sequence"/>
</dbReference>
<evidence type="ECO:0000313" key="6">
    <source>
        <dbReference type="EnsemblMetazoa" id="BGLB028524-PA"/>
    </source>
</evidence>
<organism evidence="6 7">
    <name type="scientific">Biomphalaria glabrata</name>
    <name type="common">Bloodfluke planorb</name>
    <name type="synonym">Freshwater snail</name>
    <dbReference type="NCBI Taxonomy" id="6526"/>
    <lineage>
        <taxon>Eukaryota</taxon>
        <taxon>Metazoa</taxon>
        <taxon>Spiralia</taxon>
        <taxon>Lophotrochozoa</taxon>
        <taxon>Mollusca</taxon>
        <taxon>Gastropoda</taxon>
        <taxon>Heterobranchia</taxon>
        <taxon>Euthyneura</taxon>
        <taxon>Panpulmonata</taxon>
        <taxon>Hygrophila</taxon>
        <taxon>Lymnaeoidea</taxon>
        <taxon>Planorbidae</taxon>
        <taxon>Biomphalaria</taxon>
    </lineage>
</organism>
<dbReference type="PANTHER" id="PTHR23220:SF133">
    <property type="entry name" value="INTEGRIN ALPHA-PS2"/>
    <property type="match status" value="1"/>
</dbReference>
<evidence type="ECO:0000256" key="4">
    <source>
        <dbReference type="ARBA" id="ARBA00023180"/>
    </source>
</evidence>
<dbReference type="VEuPathDB" id="VectorBase:BGLB028524"/>
<reference evidence="6" key="1">
    <citation type="submission" date="2020-05" db="UniProtKB">
        <authorList>
            <consortium name="EnsemblMetazoa"/>
        </authorList>
    </citation>
    <scope>IDENTIFICATION</scope>
    <source>
        <strain evidence="6">BB02</strain>
    </source>
</reference>
<dbReference type="GO" id="GO:0005178">
    <property type="term" value="F:integrin binding"/>
    <property type="evidence" value="ECO:0007669"/>
    <property type="project" value="TreeGrafter"/>
</dbReference>
<dbReference type="VEuPathDB" id="VectorBase:BGLAX_049761"/>
<keyword evidence="2" id="KW-0401">Integrin</keyword>
<dbReference type="KEGG" id="bgt:106065357"/>
<comment type="subcellular location">
    <subcellularLocation>
        <location evidence="1">Membrane</location>
        <topology evidence="1">Single-pass type I membrane protein</topology>
    </subcellularLocation>
</comment>
<dbReference type="STRING" id="6526.A0A2C9L957"/>
<gene>
    <name evidence="6" type="primary">106065357</name>
</gene>
<dbReference type="Gene3D" id="1.20.5.930">
    <property type="entry name" value="Bicelle-embedded integrin alpha(iib) transmembrane segment"/>
    <property type="match status" value="1"/>
</dbReference>